<dbReference type="Proteomes" id="UP000466396">
    <property type="component" value="Chromosome"/>
</dbReference>
<keyword evidence="8 11" id="KW-0067">ATP-binding</keyword>
<dbReference type="InterPro" id="IPR014729">
    <property type="entry name" value="Rossmann-like_a/b/a_fold"/>
</dbReference>
<evidence type="ECO:0000256" key="2">
    <source>
        <dbReference type="ARBA" id="ARBA00004496"/>
    </source>
</evidence>
<dbReference type="Gene3D" id="2.170.220.10">
    <property type="match status" value="1"/>
</dbReference>
<dbReference type="HAMAP" id="MF_01228">
    <property type="entry name" value="Met_tRNA_synth_type2"/>
    <property type="match status" value="1"/>
</dbReference>
<protein>
    <recommendedName>
        <fullName evidence="11">Methionine--tRNA ligase</fullName>
        <ecNumber evidence="11">6.1.1.10</ecNumber>
    </recommendedName>
    <alternativeName>
        <fullName evidence="11">Methionyl-tRNA synthetase</fullName>
        <shortName evidence="11">MetRS</shortName>
    </alternativeName>
</protein>
<dbReference type="PROSITE" id="PS00178">
    <property type="entry name" value="AA_TRNA_LIGASE_I"/>
    <property type="match status" value="1"/>
</dbReference>
<dbReference type="InterPro" id="IPR015413">
    <property type="entry name" value="Methionyl/Leucyl_tRNA_Synth"/>
</dbReference>
<keyword evidence="7 11" id="KW-0547">Nucleotide-binding</keyword>
<organism evidence="12 13">
    <name type="scientific">Mycobacterium lacus</name>
    <dbReference type="NCBI Taxonomy" id="169765"/>
    <lineage>
        <taxon>Bacteria</taxon>
        <taxon>Bacillati</taxon>
        <taxon>Actinomycetota</taxon>
        <taxon>Actinomycetes</taxon>
        <taxon>Mycobacteriales</taxon>
        <taxon>Mycobacteriaceae</taxon>
        <taxon>Mycobacterium</taxon>
    </lineage>
</organism>
<dbReference type="SUPFAM" id="SSF52374">
    <property type="entry name" value="Nucleotidylyl transferase"/>
    <property type="match status" value="1"/>
</dbReference>
<dbReference type="CDD" id="cd00814">
    <property type="entry name" value="MetRS_core"/>
    <property type="match status" value="1"/>
</dbReference>
<dbReference type="NCBIfam" id="TIGR00398">
    <property type="entry name" value="metG"/>
    <property type="match status" value="1"/>
</dbReference>
<keyword evidence="10 11" id="KW-0030">Aminoacyl-tRNA synthetase</keyword>
<evidence type="ECO:0000256" key="6">
    <source>
        <dbReference type="ARBA" id="ARBA00022598"/>
    </source>
</evidence>
<dbReference type="InterPro" id="IPR014758">
    <property type="entry name" value="Met-tRNA_synth"/>
</dbReference>
<dbReference type="RefSeq" id="WP_085162626.1">
    <property type="nucleotide sequence ID" value="NZ_AP022581.1"/>
</dbReference>
<dbReference type="Pfam" id="PF19303">
    <property type="entry name" value="Anticodon_3"/>
    <property type="match status" value="1"/>
</dbReference>
<dbReference type="CDD" id="cd07957">
    <property type="entry name" value="Anticodon_Ia_Met"/>
    <property type="match status" value="1"/>
</dbReference>
<comment type="function">
    <text evidence="1 11">Is required not only for elongation of protein synthesis but also for the initiation of all mRNA translation through initiator tRNA(fMet) aminoacylation.</text>
</comment>
<dbReference type="Gene3D" id="1.10.730.10">
    <property type="entry name" value="Isoleucyl-tRNA Synthetase, Domain 1"/>
    <property type="match status" value="1"/>
</dbReference>
<comment type="subcellular location">
    <subcellularLocation>
        <location evidence="2 11">Cytoplasm</location>
    </subcellularLocation>
</comment>
<reference evidence="12 13" key="1">
    <citation type="journal article" date="2019" name="Emerg. Microbes Infect.">
        <title>Comprehensive subspecies identification of 175 nontuberculous mycobacteria species based on 7547 genomic profiles.</title>
        <authorList>
            <person name="Matsumoto Y."/>
            <person name="Kinjo T."/>
            <person name="Motooka D."/>
            <person name="Nabeya D."/>
            <person name="Jung N."/>
            <person name="Uechi K."/>
            <person name="Horii T."/>
            <person name="Iida T."/>
            <person name="Fujita J."/>
            <person name="Nakamura S."/>
        </authorList>
    </citation>
    <scope>NUCLEOTIDE SEQUENCE [LARGE SCALE GENOMIC DNA]</scope>
    <source>
        <strain evidence="12 13">JCM 15657</strain>
    </source>
</reference>
<name>A0A1X1XP72_9MYCO</name>
<sequence>MKPYYVTTAITYPNAAPHLGHAYEYIATDAIARFKRLDGFDVRFLTGTDEHGLKVAQAAAAEGLPTAELARRNSDVFQRLQENLNISFDRFIRTTDADHYEASKEIWRRMSAAGDIYLDAYSGWYSVRDERFFVESETRLAEDGTRLAIETGAPVTWTEEQTYFFRLSAYTDKLLAHYEANPDFIAPDVRRNEVVSFVSGGLRDLSISRTSFNWGVPVPEHPDHVMYVWVDALTNYLTGAGYPDAGSELFRRYWPPDLHMIGKDIIRFHAVYWPAFLMSAGIELPRRIFAHGFLLNRGEKMSKSVGNVVDPVTLVETFGVDQVRYFLLREVPFGQDGSYSDEGIITRINTDLANELGNLAQRSLSMVAKNLDGVVPEPGEFTEADTALLATADGLLERVRANFDDQAMHLALEAIWLMLGEANRYFSAQQPWVLRKSESAADQARFRTVLYTTCEAVRIAALLMQPVMPESAGKLLDLLGQAEDQRAFAAVGARLTPGTVLPAPAGVFPRYQPD</sequence>
<dbReference type="EMBL" id="AP022581">
    <property type="protein sequence ID" value="BBX97855.1"/>
    <property type="molecule type" value="Genomic_DNA"/>
</dbReference>
<dbReference type="GO" id="GO:0005524">
    <property type="term" value="F:ATP binding"/>
    <property type="evidence" value="ECO:0007669"/>
    <property type="project" value="UniProtKB-UniRule"/>
</dbReference>
<dbReference type="Gene3D" id="3.40.50.620">
    <property type="entry name" value="HUPs"/>
    <property type="match status" value="1"/>
</dbReference>
<dbReference type="PANTHER" id="PTHR43326">
    <property type="entry name" value="METHIONYL-TRNA SYNTHETASE"/>
    <property type="match status" value="1"/>
</dbReference>
<dbReference type="GO" id="GO:0006431">
    <property type="term" value="P:methionyl-tRNA aminoacylation"/>
    <property type="evidence" value="ECO:0007669"/>
    <property type="project" value="UniProtKB-UniRule"/>
</dbReference>
<comment type="caution">
    <text evidence="11">Lacks conserved residue(s) required for the propagation of feature annotation.</text>
</comment>
<accession>A0A1X1XP72</accession>
<dbReference type="SUPFAM" id="SSF47323">
    <property type="entry name" value="Anticodon-binding domain of a subclass of class I aminoacyl-tRNA synthetases"/>
    <property type="match status" value="1"/>
</dbReference>
<dbReference type="InterPro" id="IPR023457">
    <property type="entry name" value="Met-tRNA_synth_2"/>
</dbReference>
<dbReference type="FunFam" id="2.170.220.10:FF:000002">
    <property type="entry name" value="Methionine--tRNA ligase"/>
    <property type="match status" value="1"/>
</dbReference>
<dbReference type="FunFam" id="1.10.730.10:FF:000035">
    <property type="entry name" value="Methionine--tRNA ligase"/>
    <property type="match status" value="1"/>
</dbReference>
<dbReference type="PANTHER" id="PTHR43326:SF1">
    <property type="entry name" value="METHIONINE--TRNA LIGASE, MITOCHONDRIAL"/>
    <property type="match status" value="1"/>
</dbReference>
<evidence type="ECO:0000313" key="12">
    <source>
        <dbReference type="EMBL" id="BBX97855.1"/>
    </source>
</evidence>
<evidence type="ECO:0000256" key="11">
    <source>
        <dbReference type="HAMAP-Rule" id="MF_01228"/>
    </source>
</evidence>
<dbReference type="EC" id="6.1.1.10" evidence="11"/>
<evidence type="ECO:0000256" key="4">
    <source>
        <dbReference type="ARBA" id="ARBA00011245"/>
    </source>
</evidence>
<keyword evidence="13" id="KW-1185">Reference proteome</keyword>
<dbReference type="GO" id="GO:0004825">
    <property type="term" value="F:methionine-tRNA ligase activity"/>
    <property type="evidence" value="ECO:0007669"/>
    <property type="project" value="UniProtKB-UniRule"/>
</dbReference>
<dbReference type="KEGG" id="mlj:MLAC_31490"/>
<keyword evidence="6 11" id="KW-0436">Ligase</keyword>
<dbReference type="STRING" id="169765.AWC15_07935"/>
<evidence type="ECO:0000256" key="8">
    <source>
        <dbReference type="ARBA" id="ARBA00022840"/>
    </source>
</evidence>
<comment type="catalytic activity">
    <reaction evidence="11">
        <text>tRNA(Met) + L-methionine + ATP = L-methionyl-tRNA(Met) + AMP + diphosphate</text>
        <dbReference type="Rhea" id="RHEA:13481"/>
        <dbReference type="Rhea" id="RHEA-COMP:9667"/>
        <dbReference type="Rhea" id="RHEA-COMP:9698"/>
        <dbReference type="ChEBI" id="CHEBI:30616"/>
        <dbReference type="ChEBI" id="CHEBI:33019"/>
        <dbReference type="ChEBI" id="CHEBI:57844"/>
        <dbReference type="ChEBI" id="CHEBI:78442"/>
        <dbReference type="ChEBI" id="CHEBI:78530"/>
        <dbReference type="ChEBI" id="CHEBI:456215"/>
        <dbReference type="EC" id="6.1.1.10"/>
    </reaction>
</comment>
<evidence type="ECO:0000256" key="3">
    <source>
        <dbReference type="ARBA" id="ARBA00005328"/>
    </source>
</evidence>
<feature type="short sequence motif" description="'KMSKS' region" evidence="11">
    <location>
        <begin position="300"/>
        <end position="304"/>
    </location>
</feature>
<dbReference type="InterPro" id="IPR009080">
    <property type="entry name" value="tRNAsynth_Ia_anticodon-bd"/>
</dbReference>
<dbReference type="AlphaFoldDB" id="A0A1X1XP72"/>
<evidence type="ECO:0000256" key="5">
    <source>
        <dbReference type="ARBA" id="ARBA00022490"/>
    </source>
</evidence>
<evidence type="ECO:0000256" key="1">
    <source>
        <dbReference type="ARBA" id="ARBA00003314"/>
    </source>
</evidence>
<dbReference type="PRINTS" id="PR01041">
    <property type="entry name" value="TRNASYNTHMET"/>
</dbReference>
<gene>
    <name evidence="11 12" type="primary">metG</name>
    <name evidence="12" type="ORF">MLAC_31490</name>
</gene>
<dbReference type="NCBIfam" id="NF008900">
    <property type="entry name" value="PRK12267.1"/>
    <property type="match status" value="1"/>
</dbReference>
<comment type="subunit">
    <text evidence="4 11">Monomer.</text>
</comment>
<evidence type="ECO:0000256" key="10">
    <source>
        <dbReference type="ARBA" id="ARBA00023146"/>
    </source>
</evidence>
<comment type="similarity">
    <text evidence="3 11">Belongs to the class-I aminoacyl-tRNA synthetase family. MetG type 2B subfamily.</text>
</comment>
<evidence type="ECO:0000313" key="13">
    <source>
        <dbReference type="Proteomes" id="UP000466396"/>
    </source>
</evidence>
<dbReference type="InterPro" id="IPR001412">
    <property type="entry name" value="aa-tRNA-synth_I_CS"/>
</dbReference>
<evidence type="ECO:0000256" key="9">
    <source>
        <dbReference type="ARBA" id="ARBA00022917"/>
    </source>
</evidence>
<proteinExistence type="inferred from homology"/>
<keyword evidence="9 11" id="KW-0648">Protein biosynthesis</keyword>
<dbReference type="InterPro" id="IPR033911">
    <property type="entry name" value="MetRS_core"/>
</dbReference>
<dbReference type="InterPro" id="IPR041872">
    <property type="entry name" value="Anticodon_Met"/>
</dbReference>
<dbReference type="GO" id="GO:0005737">
    <property type="term" value="C:cytoplasm"/>
    <property type="evidence" value="ECO:0007669"/>
    <property type="project" value="UniProtKB-SubCell"/>
</dbReference>
<dbReference type="OrthoDB" id="9810191at2"/>
<keyword evidence="5 11" id="KW-0963">Cytoplasm</keyword>
<evidence type="ECO:0000256" key="7">
    <source>
        <dbReference type="ARBA" id="ARBA00022741"/>
    </source>
</evidence>
<dbReference type="Pfam" id="PF09334">
    <property type="entry name" value="tRNA-synt_1g"/>
    <property type="match status" value="1"/>
</dbReference>